<keyword evidence="1" id="KW-1015">Disulfide bond</keyword>
<protein>
    <recommendedName>
        <fullName evidence="2">BRICHOS domain-containing protein</fullName>
    </recommendedName>
</protein>
<reference evidence="3" key="1">
    <citation type="journal article" date="2021" name="Genome Biol. Evol.">
        <title>A High-Quality Reference Genome for a Parasitic Bivalve with Doubly Uniparental Inheritance (Bivalvia: Unionida).</title>
        <authorList>
            <person name="Smith C.H."/>
        </authorList>
    </citation>
    <scope>NUCLEOTIDE SEQUENCE</scope>
    <source>
        <strain evidence="3">CHS0354</strain>
    </source>
</reference>
<proteinExistence type="predicted"/>
<dbReference type="SMART" id="SM01039">
    <property type="entry name" value="BRICHOS"/>
    <property type="match status" value="1"/>
</dbReference>
<feature type="domain" description="BRICHOS" evidence="2">
    <location>
        <begin position="22"/>
        <end position="113"/>
    </location>
</feature>
<evidence type="ECO:0000313" key="4">
    <source>
        <dbReference type="Proteomes" id="UP001195483"/>
    </source>
</evidence>
<gene>
    <name evidence="3" type="ORF">CHS0354_034542</name>
</gene>
<dbReference type="EMBL" id="JAEAOA010002032">
    <property type="protein sequence ID" value="KAK3608712.1"/>
    <property type="molecule type" value="Genomic_DNA"/>
</dbReference>
<evidence type="ECO:0000259" key="2">
    <source>
        <dbReference type="PROSITE" id="PS50869"/>
    </source>
</evidence>
<keyword evidence="4" id="KW-1185">Reference proteome</keyword>
<dbReference type="Pfam" id="PF04089">
    <property type="entry name" value="BRICHOS"/>
    <property type="match status" value="1"/>
</dbReference>
<dbReference type="InterPro" id="IPR007084">
    <property type="entry name" value="BRICHOS_dom"/>
</dbReference>
<organism evidence="3 4">
    <name type="scientific">Potamilus streckersoni</name>
    <dbReference type="NCBI Taxonomy" id="2493646"/>
    <lineage>
        <taxon>Eukaryota</taxon>
        <taxon>Metazoa</taxon>
        <taxon>Spiralia</taxon>
        <taxon>Lophotrochozoa</taxon>
        <taxon>Mollusca</taxon>
        <taxon>Bivalvia</taxon>
        <taxon>Autobranchia</taxon>
        <taxon>Heteroconchia</taxon>
        <taxon>Palaeoheterodonta</taxon>
        <taxon>Unionida</taxon>
        <taxon>Unionoidea</taxon>
        <taxon>Unionidae</taxon>
        <taxon>Ambleminae</taxon>
        <taxon>Lampsilini</taxon>
        <taxon>Potamilus</taxon>
    </lineage>
</organism>
<dbReference type="PROSITE" id="PS50869">
    <property type="entry name" value="BRICHOS"/>
    <property type="match status" value="1"/>
</dbReference>
<accession>A0AAE0TE40</accession>
<name>A0AAE0TE40_9BIVA</name>
<comment type="caution">
    <text evidence="3">The sequence shown here is derived from an EMBL/GenBank/DDBJ whole genome shotgun (WGS) entry which is preliminary data.</text>
</comment>
<reference evidence="3" key="2">
    <citation type="journal article" date="2021" name="Genome Biol. Evol.">
        <title>Developing a high-quality reference genome for a parasitic bivalve with doubly uniparental inheritance (Bivalvia: Unionida).</title>
        <authorList>
            <person name="Smith C.H."/>
        </authorList>
    </citation>
    <scope>NUCLEOTIDE SEQUENCE</scope>
    <source>
        <strain evidence="3">CHS0354</strain>
        <tissue evidence="3">Mantle</tissue>
    </source>
</reference>
<evidence type="ECO:0000313" key="3">
    <source>
        <dbReference type="EMBL" id="KAK3608712.1"/>
    </source>
</evidence>
<evidence type="ECO:0000256" key="1">
    <source>
        <dbReference type="ARBA" id="ARBA00023157"/>
    </source>
</evidence>
<reference evidence="3" key="3">
    <citation type="submission" date="2023-05" db="EMBL/GenBank/DDBJ databases">
        <authorList>
            <person name="Smith C.H."/>
        </authorList>
    </citation>
    <scope>NUCLEOTIDE SEQUENCE</scope>
    <source>
        <strain evidence="3">CHS0354</strain>
        <tissue evidence="3">Mantle</tissue>
    </source>
</reference>
<dbReference type="AlphaFoldDB" id="A0AAE0TE40"/>
<sequence>MDTVYDTLEQTGLYTLGEDTHSSCPWTTINLHDYKTGMVAFKQVNTGLCYIKPSNESLMEAIEVIRREKMGDKRVIPSENWKIDQQVLPYATVEVIAGHNIAEFCKDYEVHNLIQVPGTQHKQKRSPCTLICIGCTVIVTTKEQIGL</sequence>
<dbReference type="Proteomes" id="UP001195483">
    <property type="component" value="Unassembled WGS sequence"/>
</dbReference>